<feature type="transmembrane region" description="Helical" evidence="1">
    <location>
        <begin position="12"/>
        <end position="32"/>
    </location>
</feature>
<feature type="transmembrane region" description="Helical" evidence="1">
    <location>
        <begin position="94"/>
        <end position="112"/>
    </location>
</feature>
<reference evidence="2" key="1">
    <citation type="submission" date="2023-07" db="EMBL/GenBank/DDBJ databases">
        <title>Genome content predicts the carbon catabolic preferences of heterotrophic bacteria.</title>
        <authorList>
            <person name="Gralka M."/>
        </authorList>
    </citation>
    <scope>NUCLEOTIDE SEQUENCE</scope>
    <source>
        <strain evidence="2">4G09</strain>
    </source>
</reference>
<dbReference type="RefSeq" id="WP_010556960.1">
    <property type="nucleotide sequence ID" value="NZ_AHCB03000006.1"/>
</dbReference>
<proteinExistence type="predicted"/>
<feature type="transmembrane region" description="Helical" evidence="1">
    <location>
        <begin position="44"/>
        <end position="63"/>
    </location>
</feature>
<evidence type="ECO:0008006" key="4">
    <source>
        <dbReference type="Google" id="ProtNLM"/>
    </source>
</evidence>
<evidence type="ECO:0000313" key="2">
    <source>
        <dbReference type="EMBL" id="MDP2565949.1"/>
    </source>
</evidence>
<organism evidence="2 3">
    <name type="scientific">Pseudoalteromonas marina</name>
    <dbReference type="NCBI Taxonomy" id="267375"/>
    <lineage>
        <taxon>Bacteria</taxon>
        <taxon>Pseudomonadati</taxon>
        <taxon>Pseudomonadota</taxon>
        <taxon>Gammaproteobacteria</taxon>
        <taxon>Alteromonadales</taxon>
        <taxon>Pseudoalteromonadaceae</taxon>
        <taxon>Pseudoalteromonas</taxon>
    </lineage>
</organism>
<gene>
    <name evidence="2" type="ORF">Q8W34_14980</name>
</gene>
<name>A0ABT9FGZ4_9GAMM</name>
<dbReference type="Proteomes" id="UP001177212">
    <property type="component" value="Unassembled WGS sequence"/>
</dbReference>
<protein>
    <recommendedName>
        <fullName evidence="4">Membrane protein triplicated sequence</fullName>
    </recommendedName>
</protein>
<feature type="transmembrane region" description="Helical" evidence="1">
    <location>
        <begin position="69"/>
        <end position="87"/>
    </location>
</feature>
<dbReference type="EMBL" id="JAUYVT010000015">
    <property type="protein sequence ID" value="MDP2565949.1"/>
    <property type="molecule type" value="Genomic_DNA"/>
</dbReference>
<keyword evidence="1" id="KW-1133">Transmembrane helix</keyword>
<accession>A0ABT9FGZ4</accession>
<sequence length="168" mass="19584">MLDDLMLSPDVSFYIGALVQWGFLMAFLYSFVSSINKADKKRVWLSLVMTVSYLSSLFIDIQTIRYLDFFYFDIATIFALVVLNLFIKERLISAYLLTGLSVNAILFLGMHLDTVVYKNYEPWLFTVLYSWLVNFNDFAMVAVFFIKKDFLGLVKAKSYIYKQLSRSL</sequence>
<evidence type="ECO:0000313" key="3">
    <source>
        <dbReference type="Proteomes" id="UP001177212"/>
    </source>
</evidence>
<keyword evidence="3" id="KW-1185">Reference proteome</keyword>
<keyword evidence="1" id="KW-0812">Transmembrane</keyword>
<feature type="transmembrane region" description="Helical" evidence="1">
    <location>
        <begin position="124"/>
        <end position="146"/>
    </location>
</feature>
<comment type="caution">
    <text evidence="2">The sequence shown here is derived from an EMBL/GenBank/DDBJ whole genome shotgun (WGS) entry which is preliminary data.</text>
</comment>
<evidence type="ECO:0000256" key="1">
    <source>
        <dbReference type="SAM" id="Phobius"/>
    </source>
</evidence>
<keyword evidence="1" id="KW-0472">Membrane</keyword>